<dbReference type="AlphaFoldDB" id="A0A1E5FZY6"/>
<evidence type="ECO:0000256" key="2">
    <source>
        <dbReference type="ARBA" id="ARBA00001353"/>
    </source>
</evidence>
<dbReference type="PANTHER" id="PTHR43071:SF1">
    <property type="entry name" value="2-AMINO-4-HYDROXY-6-HYDROXYMETHYLDIHYDROPTERIDINE PYROPHOSPHOKINASE"/>
    <property type="match status" value="1"/>
</dbReference>
<dbReference type="GO" id="GO:0046654">
    <property type="term" value="P:tetrahydrofolate biosynthetic process"/>
    <property type="evidence" value="ECO:0007669"/>
    <property type="project" value="UniProtKB-UniRule"/>
</dbReference>
<evidence type="ECO:0000256" key="3">
    <source>
        <dbReference type="ARBA" id="ARBA00005013"/>
    </source>
</evidence>
<evidence type="ECO:0000313" key="16">
    <source>
        <dbReference type="Proteomes" id="UP000094296"/>
    </source>
</evidence>
<dbReference type="CDD" id="cd00534">
    <property type="entry name" value="DHNA_DHNTPE"/>
    <property type="match status" value="1"/>
</dbReference>
<comment type="catalytic activity">
    <reaction evidence="1">
        <text>6-hydroxymethyl-7,8-dihydropterin + ATP = (7,8-dihydropterin-6-yl)methyl diphosphate + AMP + H(+)</text>
        <dbReference type="Rhea" id="RHEA:11412"/>
        <dbReference type="ChEBI" id="CHEBI:15378"/>
        <dbReference type="ChEBI" id="CHEBI:30616"/>
        <dbReference type="ChEBI" id="CHEBI:44841"/>
        <dbReference type="ChEBI" id="CHEBI:72950"/>
        <dbReference type="ChEBI" id="CHEBI:456215"/>
        <dbReference type="EC" id="2.7.6.3"/>
    </reaction>
</comment>
<evidence type="ECO:0000256" key="9">
    <source>
        <dbReference type="ARBA" id="ARBA00022777"/>
    </source>
</evidence>
<evidence type="ECO:0000256" key="7">
    <source>
        <dbReference type="ARBA" id="ARBA00022679"/>
    </source>
</evidence>
<dbReference type="RefSeq" id="WP_069644362.1">
    <property type="nucleotide sequence ID" value="NZ_MIJE01000035.1"/>
</dbReference>
<dbReference type="CDD" id="cd00483">
    <property type="entry name" value="HPPK"/>
    <property type="match status" value="1"/>
</dbReference>
<evidence type="ECO:0000256" key="10">
    <source>
        <dbReference type="ARBA" id="ARBA00022840"/>
    </source>
</evidence>
<evidence type="ECO:0000256" key="5">
    <source>
        <dbReference type="ARBA" id="ARBA00005708"/>
    </source>
</evidence>
<dbReference type="SUPFAM" id="SSF55620">
    <property type="entry name" value="Tetrahydrobiopterin biosynthesis enzymes-like"/>
    <property type="match status" value="1"/>
</dbReference>
<dbReference type="SUPFAM" id="SSF55083">
    <property type="entry name" value="6-hydroxymethyl-7,8-dihydropterin pyrophosphokinase, HPPK"/>
    <property type="match status" value="1"/>
</dbReference>
<evidence type="ECO:0000256" key="8">
    <source>
        <dbReference type="ARBA" id="ARBA00022741"/>
    </source>
</evidence>
<dbReference type="FunFam" id="3.30.1130.10:FF:000003">
    <property type="entry name" value="7,8-dihydroneopterin aldolase"/>
    <property type="match status" value="1"/>
</dbReference>
<keyword evidence="10" id="KW-0067">ATP-binding</keyword>
<evidence type="ECO:0000256" key="6">
    <source>
        <dbReference type="ARBA" id="ARBA00009640"/>
    </source>
</evidence>
<comment type="pathway">
    <text evidence="4">Cofactor biosynthesis; tetrahydrofolate biosynthesis; 2-amino-4-hydroxy-6-hydroxymethyl-7,8-dihydropteridine diphosphate from 7,8-dihydroneopterin triphosphate: step 4/4.</text>
</comment>
<dbReference type="PANTHER" id="PTHR43071">
    <property type="entry name" value="2-AMINO-4-HYDROXY-6-HYDROXYMETHYLDIHYDROPTERIDINE PYROPHOSPHOKINASE"/>
    <property type="match status" value="1"/>
</dbReference>
<comment type="similarity">
    <text evidence="5 13">Belongs to the DHNA family.</text>
</comment>
<dbReference type="GO" id="GO:0004150">
    <property type="term" value="F:dihydroneopterin aldolase activity"/>
    <property type="evidence" value="ECO:0007669"/>
    <property type="project" value="UniProtKB-UniRule"/>
</dbReference>
<keyword evidence="16" id="KW-1185">Reference proteome</keyword>
<dbReference type="UniPathway" id="UPA00077">
    <property type="reaction ID" value="UER00154"/>
</dbReference>
<evidence type="ECO:0000256" key="11">
    <source>
        <dbReference type="ARBA" id="ARBA00022909"/>
    </source>
</evidence>
<dbReference type="Gene3D" id="3.30.70.560">
    <property type="entry name" value="7,8-Dihydro-6-hydroxymethylpterin-pyrophosphokinase HPPK"/>
    <property type="match status" value="1"/>
</dbReference>
<evidence type="ECO:0000256" key="13">
    <source>
        <dbReference type="RuleBase" id="RU362079"/>
    </source>
</evidence>
<evidence type="ECO:0000256" key="1">
    <source>
        <dbReference type="ARBA" id="ARBA00000198"/>
    </source>
</evidence>
<dbReference type="GO" id="GO:0046656">
    <property type="term" value="P:folic acid biosynthetic process"/>
    <property type="evidence" value="ECO:0007669"/>
    <property type="project" value="UniProtKB-UniRule"/>
</dbReference>
<comment type="caution">
    <text evidence="15">The sequence shown here is derived from an EMBL/GenBank/DDBJ whole genome shotgun (WGS) entry which is preliminary data.</text>
</comment>
<dbReference type="InterPro" id="IPR035907">
    <property type="entry name" value="Hppk_sf"/>
</dbReference>
<comment type="similarity">
    <text evidence="6">In the N-terminal section; belongs to the DHNA family.</text>
</comment>
<dbReference type="NCBIfam" id="TIGR00525">
    <property type="entry name" value="folB"/>
    <property type="match status" value="1"/>
</dbReference>
<keyword evidence="12 13" id="KW-0456">Lyase</keyword>
<dbReference type="SMART" id="SM00905">
    <property type="entry name" value="FolB"/>
    <property type="match status" value="1"/>
</dbReference>
<dbReference type="InterPro" id="IPR043133">
    <property type="entry name" value="GTP-CH-I_C/QueF"/>
</dbReference>
<keyword evidence="8" id="KW-0547">Nucleotide-binding</keyword>
<dbReference type="NCBIfam" id="TIGR01498">
    <property type="entry name" value="folK"/>
    <property type="match status" value="1"/>
</dbReference>
<evidence type="ECO:0000259" key="14">
    <source>
        <dbReference type="PROSITE" id="PS00794"/>
    </source>
</evidence>
<dbReference type="Pfam" id="PF02152">
    <property type="entry name" value="FolB"/>
    <property type="match status" value="1"/>
</dbReference>
<dbReference type="EC" id="2.7.6.3" evidence="13"/>
<accession>A0A1E5FZY6</accession>
<reference evidence="15 16" key="1">
    <citation type="submission" date="2016-09" db="EMBL/GenBank/DDBJ databases">
        <title>Draft genome sequence for the type strain of Desulfuribacillus alkaliarsenatis AHT28, an obligately anaerobic, sulfidogenic bacterium isolated from Russian soda lake sediments.</title>
        <authorList>
            <person name="Abin C.A."/>
            <person name="Hollibaugh J.T."/>
        </authorList>
    </citation>
    <scope>NUCLEOTIDE SEQUENCE [LARGE SCALE GENOMIC DNA]</scope>
    <source>
        <strain evidence="15 16">AHT28</strain>
    </source>
</reference>
<dbReference type="EC" id="4.1.2.25" evidence="13"/>
<comment type="catalytic activity">
    <reaction evidence="2 13">
        <text>7,8-dihydroneopterin = 6-hydroxymethyl-7,8-dihydropterin + glycolaldehyde</text>
        <dbReference type="Rhea" id="RHEA:10540"/>
        <dbReference type="ChEBI" id="CHEBI:17001"/>
        <dbReference type="ChEBI" id="CHEBI:17071"/>
        <dbReference type="ChEBI" id="CHEBI:44841"/>
        <dbReference type="EC" id="4.1.2.25"/>
    </reaction>
</comment>
<dbReference type="EMBL" id="MIJE01000035">
    <property type="protein sequence ID" value="OEF95796.1"/>
    <property type="molecule type" value="Genomic_DNA"/>
</dbReference>
<comment type="pathway">
    <text evidence="3 13">Cofactor biosynthesis; tetrahydrofolate biosynthesis; 2-amino-4-hydroxy-6-hydroxymethyl-7,8-dihydropteridine diphosphate from 7,8-dihydroneopterin triphosphate: step 3/4.</text>
</comment>
<protein>
    <recommendedName>
        <fullName evidence="13">Bifunctional folate synthesis protein</fullName>
    </recommendedName>
    <domain>
        <recommendedName>
            <fullName evidence="13">Dihydroneopterin aldolase</fullName>
            <shortName evidence="13">DHNA</shortName>
            <ecNumber evidence="13">4.1.2.25</ecNumber>
        </recommendedName>
        <alternativeName>
            <fullName evidence="13">7,8-dihydroneopterin aldolase</fullName>
        </alternativeName>
    </domain>
    <domain>
        <recommendedName>
            <fullName evidence="13">2-amino-4-hydroxy-6-hydroxymethyldihydropteridine pyrophosphokinase</fullName>
            <ecNumber evidence="13">2.7.6.3</ecNumber>
        </recommendedName>
        <alternativeName>
            <fullName evidence="13">6-hydroxymethyl-7,8-dihydropterin pyrophosphokinase</fullName>
            <shortName evidence="13">PPPK</shortName>
        </alternativeName>
        <alternativeName>
            <fullName evidence="13">7,8-dihydro-6-hydroxymethylpterin pyrophosphokinase</fullName>
            <shortName evidence="13">HPPK</shortName>
        </alternativeName>
    </domain>
</protein>
<dbReference type="GO" id="GO:0005524">
    <property type="term" value="F:ATP binding"/>
    <property type="evidence" value="ECO:0007669"/>
    <property type="project" value="UniProtKB-KW"/>
</dbReference>
<organism evidence="15 16">
    <name type="scientific">Desulfuribacillus alkaliarsenatis</name>
    <dbReference type="NCBI Taxonomy" id="766136"/>
    <lineage>
        <taxon>Bacteria</taxon>
        <taxon>Bacillati</taxon>
        <taxon>Bacillota</taxon>
        <taxon>Desulfuribacillia</taxon>
        <taxon>Desulfuribacillales</taxon>
        <taxon>Desulfuribacillaceae</taxon>
        <taxon>Desulfuribacillus</taxon>
    </lineage>
</organism>
<sequence>MDKIIMKDMQFYGRHGVLKEEEQLGQPFIVNIELYGNLQEAGKTDDLEHTINYGQVYLGVKEIVENRRFQLIEALAEAIASEILNVYDKVLKLKVQIQKPQAPIAGVFAYMGVEIIRAREATMAYLALGSNIGNRAMYIKQAIAAIDNLDACKVIDKASIYETKPQGNVNQADFLNTAIKVETTYAPSELLKQLQNIESKLHRVRTEKWGPRTIDIDILFYGQECIETVDLIIPHPRLEERDFVLTPMLELAPYLFHPRLNSTIEELHRKLTTNTANKFA</sequence>
<evidence type="ECO:0000313" key="15">
    <source>
        <dbReference type="EMBL" id="OEF95796.1"/>
    </source>
</evidence>
<keyword evidence="9" id="KW-0418">Kinase</keyword>
<evidence type="ECO:0000256" key="12">
    <source>
        <dbReference type="ARBA" id="ARBA00023239"/>
    </source>
</evidence>
<comment type="function">
    <text evidence="13">Catalyzes the conversion of 7,8-dihydroneopterin to 6-hydroxymethyl-7,8-dihydropterin.</text>
</comment>
<keyword evidence="7" id="KW-0808">Transferase</keyword>
<keyword evidence="11 13" id="KW-0289">Folate biosynthesis</keyword>
<dbReference type="Pfam" id="PF01288">
    <property type="entry name" value="HPPK"/>
    <property type="match status" value="1"/>
</dbReference>
<dbReference type="NCBIfam" id="TIGR00526">
    <property type="entry name" value="folB_dom"/>
    <property type="match status" value="1"/>
</dbReference>
<proteinExistence type="inferred from homology"/>
<feature type="domain" description="7,8-dihydro-6-hydroxymethylpterin-pyrophosphokinase" evidence="14">
    <location>
        <begin position="208"/>
        <end position="219"/>
    </location>
</feature>
<evidence type="ECO:0000256" key="4">
    <source>
        <dbReference type="ARBA" id="ARBA00005051"/>
    </source>
</evidence>
<dbReference type="STRING" id="766136.BHF68_11925"/>
<dbReference type="Gene3D" id="3.30.1130.10">
    <property type="match status" value="1"/>
</dbReference>
<gene>
    <name evidence="15" type="ORF">BHF68_11925</name>
</gene>
<dbReference type="Proteomes" id="UP000094296">
    <property type="component" value="Unassembled WGS sequence"/>
</dbReference>
<dbReference type="InterPro" id="IPR000550">
    <property type="entry name" value="Hppk"/>
</dbReference>
<dbReference type="InterPro" id="IPR006157">
    <property type="entry name" value="FolB_dom"/>
</dbReference>
<dbReference type="GO" id="GO:0003848">
    <property type="term" value="F:2-amino-4-hydroxy-6-hydroxymethyldihydropteridine diphosphokinase activity"/>
    <property type="evidence" value="ECO:0007669"/>
    <property type="project" value="UniProtKB-EC"/>
</dbReference>
<dbReference type="PROSITE" id="PS00794">
    <property type="entry name" value="HPPK"/>
    <property type="match status" value="1"/>
</dbReference>
<dbReference type="GO" id="GO:0016301">
    <property type="term" value="F:kinase activity"/>
    <property type="evidence" value="ECO:0007669"/>
    <property type="project" value="UniProtKB-KW"/>
</dbReference>
<name>A0A1E5FZY6_9FIRM</name>
<dbReference type="InterPro" id="IPR006156">
    <property type="entry name" value="Dihydroneopterin_aldolase"/>
</dbReference>